<feature type="chain" id="PRO_5034141599" evidence="1">
    <location>
        <begin position="19"/>
        <end position="219"/>
    </location>
</feature>
<protein>
    <submittedName>
        <fullName evidence="2">Uncharacterized protein</fullName>
    </submittedName>
</protein>
<gene>
    <name evidence="2" type="ORF">AOQ84DRAFT_279416</name>
</gene>
<evidence type="ECO:0000313" key="3">
    <source>
        <dbReference type="Proteomes" id="UP000250140"/>
    </source>
</evidence>
<feature type="signal peptide" evidence="1">
    <location>
        <begin position="1"/>
        <end position="18"/>
    </location>
</feature>
<dbReference type="Proteomes" id="UP000250140">
    <property type="component" value="Unassembled WGS sequence"/>
</dbReference>
<dbReference type="OrthoDB" id="5409186at2759"/>
<dbReference type="EMBL" id="KV748472">
    <property type="protein sequence ID" value="OCL15224.1"/>
    <property type="molecule type" value="Genomic_DNA"/>
</dbReference>
<evidence type="ECO:0000313" key="2">
    <source>
        <dbReference type="EMBL" id="OCL15224.1"/>
    </source>
</evidence>
<keyword evidence="3" id="KW-1185">Reference proteome</keyword>
<dbReference type="AlphaFoldDB" id="A0A8E2JZ89"/>
<accession>A0A8E2JZ89</accession>
<organism evidence="2 3">
    <name type="scientific">Glonium stellatum</name>
    <dbReference type="NCBI Taxonomy" id="574774"/>
    <lineage>
        <taxon>Eukaryota</taxon>
        <taxon>Fungi</taxon>
        <taxon>Dikarya</taxon>
        <taxon>Ascomycota</taxon>
        <taxon>Pezizomycotina</taxon>
        <taxon>Dothideomycetes</taxon>
        <taxon>Pleosporomycetidae</taxon>
        <taxon>Gloniales</taxon>
        <taxon>Gloniaceae</taxon>
        <taxon>Glonium</taxon>
    </lineage>
</organism>
<reference evidence="2 3" key="1">
    <citation type="journal article" date="2016" name="Nat. Commun.">
        <title>Ectomycorrhizal ecology is imprinted in the genome of the dominant symbiotic fungus Cenococcum geophilum.</title>
        <authorList>
            <consortium name="DOE Joint Genome Institute"/>
            <person name="Peter M."/>
            <person name="Kohler A."/>
            <person name="Ohm R.A."/>
            <person name="Kuo A."/>
            <person name="Krutzmann J."/>
            <person name="Morin E."/>
            <person name="Arend M."/>
            <person name="Barry K.W."/>
            <person name="Binder M."/>
            <person name="Choi C."/>
            <person name="Clum A."/>
            <person name="Copeland A."/>
            <person name="Grisel N."/>
            <person name="Haridas S."/>
            <person name="Kipfer T."/>
            <person name="LaButti K."/>
            <person name="Lindquist E."/>
            <person name="Lipzen A."/>
            <person name="Maire R."/>
            <person name="Meier B."/>
            <person name="Mihaltcheva S."/>
            <person name="Molinier V."/>
            <person name="Murat C."/>
            <person name="Poggeler S."/>
            <person name="Quandt C.A."/>
            <person name="Sperisen C."/>
            <person name="Tritt A."/>
            <person name="Tisserant E."/>
            <person name="Crous P.W."/>
            <person name="Henrissat B."/>
            <person name="Nehls U."/>
            <person name="Egli S."/>
            <person name="Spatafora J.W."/>
            <person name="Grigoriev I.V."/>
            <person name="Martin F.M."/>
        </authorList>
    </citation>
    <scope>NUCLEOTIDE SEQUENCE [LARGE SCALE GENOMIC DNA]</scope>
    <source>
        <strain evidence="2 3">CBS 207.34</strain>
    </source>
</reference>
<proteinExistence type="predicted"/>
<name>A0A8E2JZ89_9PEZI</name>
<keyword evidence="1" id="KW-0732">Signal</keyword>
<sequence>MVSKTLAVVSFLAASVYGELSGFSMMDNSFGSMIKRQGGYYPTTHTCGQGTTCAEACGAGQITCPSSSGLYCYDPTIGDTCCPDGTGNSCSAGYFCTSDSAGNTYCCPTGMSLSDCGAAYSLTVALISETGTVVATAVASSGTQVVPSSVAAYTSSSVIHVQPTTSAAISYKATGIVPLGNATVSTASAPAQVTTNAANANGFAGAAVALGFAGVIAAL</sequence>
<evidence type="ECO:0000256" key="1">
    <source>
        <dbReference type="SAM" id="SignalP"/>
    </source>
</evidence>